<dbReference type="Gene3D" id="3.40.1650.10">
    <property type="entry name" value="RbsD-like domain"/>
    <property type="match status" value="1"/>
</dbReference>
<keyword evidence="7" id="KW-1185">Reference proteome</keyword>
<organism evidence="6 7">
    <name type="scientific">Brevibacillus borstelensis AK1</name>
    <dbReference type="NCBI Taxonomy" id="1300222"/>
    <lineage>
        <taxon>Bacteria</taxon>
        <taxon>Bacillati</taxon>
        <taxon>Bacillota</taxon>
        <taxon>Bacilli</taxon>
        <taxon>Bacillales</taxon>
        <taxon>Paenibacillaceae</taxon>
        <taxon>Brevibacillus</taxon>
    </lineage>
</organism>
<dbReference type="GO" id="GO:0062193">
    <property type="term" value="F:D-ribose pyranase activity"/>
    <property type="evidence" value="ECO:0007669"/>
    <property type="project" value="UniProtKB-EC"/>
</dbReference>
<dbReference type="InterPro" id="IPR023064">
    <property type="entry name" value="D-ribose_pyranase"/>
</dbReference>
<evidence type="ECO:0000256" key="2">
    <source>
        <dbReference type="ARBA" id="ARBA00012862"/>
    </source>
</evidence>
<sequence length="151" mass="16757">MKKGTILNRELNEAIASMGHTDYMIVCDAGFPIPNGVKRIDLALKKDVPDLETVLSLIAGDFIAENIYVAEEVETNNAPLYNKLKAIFPGVEIGTMEHQKILSEMAYKAKVIVRTGAFDPWGNVILQSGVSVPQWFDKPGIVVPDYYKDKM</sequence>
<evidence type="ECO:0000256" key="5">
    <source>
        <dbReference type="ARBA" id="ARBA00023277"/>
    </source>
</evidence>
<dbReference type="GO" id="GO:0048029">
    <property type="term" value="F:monosaccharide binding"/>
    <property type="evidence" value="ECO:0007669"/>
    <property type="project" value="InterPro"/>
</dbReference>
<dbReference type="SUPFAM" id="SSF102546">
    <property type="entry name" value="RbsD-like"/>
    <property type="match status" value="1"/>
</dbReference>
<name>M8DLY1_9BACL</name>
<keyword evidence="3" id="KW-0963">Cytoplasm</keyword>
<accession>M8DLY1</accession>
<dbReference type="STRING" id="1300222.I532_03350"/>
<dbReference type="GO" id="GO:0005829">
    <property type="term" value="C:cytosol"/>
    <property type="evidence" value="ECO:0007669"/>
    <property type="project" value="TreeGrafter"/>
</dbReference>
<comment type="catalytic activity">
    <reaction evidence="1">
        <text>beta-D-ribopyranose = beta-D-ribofuranose</text>
        <dbReference type="Rhea" id="RHEA:25432"/>
        <dbReference type="ChEBI" id="CHEBI:27476"/>
        <dbReference type="ChEBI" id="CHEBI:47002"/>
        <dbReference type="EC" id="5.4.99.62"/>
    </reaction>
</comment>
<dbReference type="InterPro" id="IPR023750">
    <property type="entry name" value="RbsD-like_sf"/>
</dbReference>
<evidence type="ECO:0000256" key="4">
    <source>
        <dbReference type="ARBA" id="ARBA00023235"/>
    </source>
</evidence>
<dbReference type="NCBIfam" id="NF008761">
    <property type="entry name" value="PRK11797.1"/>
    <property type="match status" value="1"/>
</dbReference>
<dbReference type="PATRIC" id="fig|1300222.3.peg.710"/>
<dbReference type="EMBL" id="APBN01000001">
    <property type="protein sequence ID" value="EMT54608.1"/>
    <property type="molecule type" value="Genomic_DNA"/>
</dbReference>
<evidence type="ECO:0000256" key="3">
    <source>
        <dbReference type="ARBA" id="ARBA00022490"/>
    </source>
</evidence>
<proteinExistence type="predicted"/>
<dbReference type="PANTHER" id="PTHR37831">
    <property type="entry name" value="D-RIBOSE PYRANASE"/>
    <property type="match status" value="1"/>
</dbReference>
<evidence type="ECO:0000256" key="1">
    <source>
        <dbReference type="ARBA" id="ARBA00000223"/>
    </source>
</evidence>
<protein>
    <recommendedName>
        <fullName evidence="2">D-ribose pyranase</fullName>
        <ecNumber evidence="2">5.4.99.62</ecNumber>
    </recommendedName>
</protein>
<dbReference type="Proteomes" id="UP000012081">
    <property type="component" value="Unassembled WGS sequence"/>
</dbReference>
<evidence type="ECO:0000313" key="6">
    <source>
        <dbReference type="EMBL" id="EMT54608.1"/>
    </source>
</evidence>
<reference evidence="6 7" key="1">
    <citation type="submission" date="2013-03" db="EMBL/GenBank/DDBJ databases">
        <title>Assembly of a new bacterial strain Brevibacillus borstelensis AK1.</title>
        <authorList>
            <person name="Rajan I."/>
            <person name="PoliReddy D."/>
            <person name="Sugumar T."/>
            <person name="Rathinam K."/>
            <person name="Alqarawi S."/>
            <person name="Khalil A.B."/>
            <person name="Sivakumar N."/>
        </authorList>
    </citation>
    <scope>NUCLEOTIDE SEQUENCE [LARGE SCALE GENOMIC DNA]</scope>
    <source>
        <strain evidence="6 7">AK1</strain>
    </source>
</reference>
<dbReference type="OrthoDB" id="9805009at2"/>
<dbReference type="AlphaFoldDB" id="M8DLY1"/>
<dbReference type="GO" id="GO:0019303">
    <property type="term" value="P:D-ribose catabolic process"/>
    <property type="evidence" value="ECO:0007669"/>
    <property type="project" value="TreeGrafter"/>
</dbReference>
<comment type="caution">
    <text evidence="6">The sequence shown here is derived from an EMBL/GenBank/DDBJ whole genome shotgun (WGS) entry which is preliminary data.</text>
</comment>
<dbReference type="PANTHER" id="PTHR37831:SF1">
    <property type="entry name" value="D-RIBOSE PYRANASE"/>
    <property type="match status" value="1"/>
</dbReference>
<dbReference type="RefSeq" id="WP_003386399.1">
    <property type="nucleotide sequence ID" value="NZ_APBN01000001.1"/>
</dbReference>
<gene>
    <name evidence="6" type="ORF">I532_03350</name>
</gene>
<dbReference type="Pfam" id="PF05025">
    <property type="entry name" value="RbsD_FucU"/>
    <property type="match status" value="1"/>
</dbReference>
<keyword evidence="5" id="KW-0119">Carbohydrate metabolism</keyword>
<dbReference type="InterPro" id="IPR007721">
    <property type="entry name" value="RbsD_FucU"/>
</dbReference>
<keyword evidence="4" id="KW-0413">Isomerase</keyword>
<dbReference type="EC" id="5.4.99.62" evidence="2"/>
<evidence type="ECO:0000313" key="7">
    <source>
        <dbReference type="Proteomes" id="UP000012081"/>
    </source>
</evidence>
<dbReference type="GO" id="GO:0016872">
    <property type="term" value="F:intramolecular lyase activity"/>
    <property type="evidence" value="ECO:0007669"/>
    <property type="project" value="InterPro"/>
</dbReference>